<evidence type="ECO:0000256" key="2">
    <source>
        <dbReference type="ARBA" id="ARBA00034247"/>
    </source>
</evidence>
<feature type="transmembrane region" description="Helical" evidence="4">
    <location>
        <begin position="23"/>
        <end position="43"/>
    </location>
</feature>
<dbReference type="CDD" id="cd00130">
    <property type="entry name" value="PAS"/>
    <property type="match status" value="1"/>
</dbReference>
<dbReference type="PANTHER" id="PTHR45138:SF9">
    <property type="entry name" value="DIGUANYLATE CYCLASE DGCM-RELATED"/>
    <property type="match status" value="1"/>
</dbReference>
<dbReference type="NCBIfam" id="TIGR00254">
    <property type="entry name" value="GGDEF"/>
    <property type="match status" value="1"/>
</dbReference>
<dbReference type="PROSITE" id="PS50113">
    <property type="entry name" value="PAC"/>
    <property type="match status" value="1"/>
</dbReference>
<comment type="caution">
    <text evidence="8">The sequence shown here is derived from an EMBL/GenBank/DDBJ whole genome shotgun (WGS) entry which is preliminary data.</text>
</comment>
<dbReference type="SUPFAM" id="SSF55785">
    <property type="entry name" value="PYP-like sensor domain (PAS domain)"/>
    <property type="match status" value="1"/>
</dbReference>
<dbReference type="SMART" id="SM00267">
    <property type="entry name" value="GGDEF"/>
    <property type="match status" value="1"/>
</dbReference>
<evidence type="ECO:0000313" key="9">
    <source>
        <dbReference type="Proteomes" id="UP000807825"/>
    </source>
</evidence>
<dbReference type="GO" id="GO:0043709">
    <property type="term" value="P:cell adhesion involved in single-species biofilm formation"/>
    <property type="evidence" value="ECO:0007669"/>
    <property type="project" value="TreeGrafter"/>
</dbReference>
<name>A0A9D6V073_9BACT</name>
<evidence type="ECO:0000256" key="3">
    <source>
        <dbReference type="SAM" id="Coils"/>
    </source>
</evidence>
<dbReference type="CDD" id="cd01949">
    <property type="entry name" value="GGDEF"/>
    <property type="match status" value="1"/>
</dbReference>
<dbReference type="Pfam" id="PF00990">
    <property type="entry name" value="GGDEF"/>
    <property type="match status" value="1"/>
</dbReference>
<dbReference type="Pfam" id="PF08447">
    <property type="entry name" value="PAS_3"/>
    <property type="match status" value="1"/>
</dbReference>
<feature type="domain" description="PAS" evidence="5">
    <location>
        <begin position="119"/>
        <end position="169"/>
    </location>
</feature>
<dbReference type="InterPro" id="IPR000700">
    <property type="entry name" value="PAS-assoc_C"/>
</dbReference>
<accession>A0A9D6V073</accession>
<dbReference type="EMBL" id="JACRDE010000057">
    <property type="protein sequence ID" value="MBI5248274.1"/>
    <property type="molecule type" value="Genomic_DNA"/>
</dbReference>
<keyword evidence="4" id="KW-0472">Membrane</keyword>
<keyword evidence="4" id="KW-1133">Transmembrane helix</keyword>
<dbReference type="InterPro" id="IPR043128">
    <property type="entry name" value="Rev_trsase/Diguanyl_cyclase"/>
</dbReference>
<dbReference type="NCBIfam" id="TIGR00229">
    <property type="entry name" value="sensory_box"/>
    <property type="match status" value="1"/>
</dbReference>
<dbReference type="SMART" id="SM00091">
    <property type="entry name" value="PAS"/>
    <property type="match status" value="1"/>
</dbReference>
<comment type="catalytic activity">
    <reaction evidence="2">
        <text>2 GTP = 3',3'-c-di-GMP + 2 diphosphate</text>
        <dbReference type="Rhea" id="RHEA:24898"/>
        <dbReference type="ChEBI" id="CHEBI:33019"/>
        <dbReference type="ChEBI" id="CHEBI:37565"/>
        <dbReference type="ChEBI" id="CHEBI:58805"/>
        <dbReference type="EC" id="2.7.7.65"/>
    </reaction>
</comment>
<dbReference type="PROSITE" id="PS50112">
    <property type="entry name" value="PAS"/>
    <property type="match status" value="1"/>
</dbReference>
<feature type="coiled-coil region" evidence="3">
    <location>
        <begin position="82"/>
        <end position="109"/>
    </location>
</feature>
<evidence type="ECO:0000256" key="1">
    <source>
        <dbReference type="ARBA" id="ARBA00012528"/>
    </source>
</evidence>
<reference evidence="8" key="1">
    <citation type="submission" date="2020-07" db="EMBL/GenBank/DDBJ databases">
        <title>Huge and variable diversity of episymbiotic CPR bacteria and DPANN archaea in groundwater ecosystems.</title>
        <authorList>
            <person name="He C.Y."/>
            <person name="Keren R."/>
            <person name="Whittaker M."/>
            <person name="Farag I.F."/>
            <person name="Doudna J."/>
            <person name="Cate J.H.D."/>
            <person name="Banfield J.F."/>
        </authorList>
    </citation>
    <scope>NUCLEOTIDE SEQUENCE</scope>
    <source>
        <strain evidence="8">NC_groundwater_1664_Pr3_B-0.1um_52_9</strain>
    </source>
</reference>
<dbReference type="Gene3D" id="3.30.70.270">
    <property type="match status" value="1"/>
</dbReference>
<dbReference type="PANTHER" id="PTHR45138">
    <property type="entry name" value="REGULATORY COMPONENTS OF SENSORY TRANSDUCTION SYSTEM"/>
    <property type="match status" value="1"/>
</dbReference>
<gene>
    <name evidence="8" type="ORF">HY912_02155</name>
</gene>
<protein>
    <recommendedName>
        <fullName evidence="1">diguanylate cyclase</fullName>
        <ecNumber evidence="1">2.7.7.65</ecNumber>
    </recommendedName>
</protein>
<sequence length="430" mass="48578">MDSHIDQEDQQRKRRKGLRRREYRATAFLLIFGMLLWLVEWGIDYYAHQNTSVETVDSNISTHKILLPMVWMVCFLGYGVYVTRVSMEIQRVEKDLEESEERYRLLTRNSITGIYIHLDGRLVYVNGRFEAITGFAQGELLNRSFWDLVHPEDRSLIRERDIARAMGRPVVSQSQFRFLCKHGEEKWVEVLAAVLNYNGLGANMGNVADISDRKQAERQREELISDLMQTREALQFRATHDGLTGVLNRAAVFDALERETARAIRENRPLAVVMADVDHFKAINDSYGHLVGDAVLKEITRRISESVRPYDVVGRYGGEELVIALPGCDESGAYNFAERVRTALCEKPIDTSEGPVPVTISLGAAVFSGDSKTDADALIRSADSALYAAKEAGRNCVRTARISYEFAFESLRSGESLCKEEAPGNPSKKL</sequence>
<keyword evidence="4" id="KW-0812">Transmembrane</keyword>
<dbReference type="InterPro" id="IPR050469">
    <property type="entry name" value="Diguanylate_Cyclase"/>
</dbReference>
<dbReference type="InterPro" id="IPR035965">
    <property type="entry name" value="PAS-like_dom_sf"/>
</dbReference>
<dbReference type="Proteomes" id="UP000807825">
    <property type="component" value="Unassembled WGS sequence"/>
</dbReference>
<dbReference type="InterPro" id="IPR000014">
    <property type="entry name" value="PAS"/>
</dbReference>
<evidence type="ECO:0000313" key="8">
    <source>
        <dbReference type="EMBL" id="MBI5248274.1"/>
    </source>
</evidence>
<dbReference type="FunFam" id="3.30.70.270:FF:000001">
    <property type="entry name" value="Diguanylate cyclase domain protein"/>
    <property type="match status" value="1"/>
</dbReference>
<feature type="transmembrane region" description="Helical" evidence="4">
    <location>
        <begin position="63"/>
        <end position="81"/>
    </location>
</feature>
<evidence type="ECO:0000259" key="5">
    <source>
        <dbReference type="PROSITE" id="PS50112"/>
    </source>
</evidence>
<dbReference type="EC" id="2.7.7.65" evidence="1"/>
<evidence type="ECO:0000259" key="7">
    <source>
        <dbReference type="PROSITE" id="PS50887"/>
    </source>
</evidence>
<dbReference type="AlphaFoldDB" id="A0A9D6V073"/>
<keyword evidence="3" id="KW-0175">Coiled coil</keyword>
<dbReference type="InterPro" id="IPR013655">
    <property type="entry name" value="PAS_fold_3"/>
</dbReference>
<dbReference type="GO" id="GO:0005886">
    <property type="term" value="C:plasma membrane"/>
    <property type="evidence" value="ECO:0007669"/>
    <property type="project" value="TreeGrafter"/>
</dbReference>
<feature type="domain" description="GGDEF" evidence="7">
    <location>
        <begin position="268"/>
        <end position="402"/>
    </location>
</feature>
<dbReference type="InterPro" id="IPR000160">
    <property type="entry name" value="GGDEF_dom"/>
</dbReference>
<evidence type="ECO:0000259" key="6">
    <source>
        <dbReference type="PROSITE" id="PS50113"/>
    </source>
</evidence>
<evidence type="ECO:0000256" key="4">
    <source>
        <dbReference type="SAM" id="Phobius"/>
    </source>
</evidence>
<dbReference type="InterPro" id="IPR029787">
    <property type="entry name" value="Nucleotide_cyclase"/>
</dbReference>
<proteinExistence type="predicted"/>
<dbReference type="SUPFAM" id="SSF55073">
    <property type="entry name" value="Nucleotide cyclase"/>
    <property type="match status" value="1"/>
</dbReference>
<dbReference type="PROSITE" id="PS50887">
    <property type="entry name" value="GGDEF"/>
    <property type="match status" value="1"/>
</dbReference>
<dbReference type="GO" id="GO:1902201">
    <property type="term" value="P:negative regulation of bacterial-type flagellum-dependent cell motility"/>
    <property type="evidence" value="ECO:0007669"/>
    <property type="project" value="TreeGrafter"/>
</dbReference>
<feature type="domain" description="PAC" evidence="6">
    <location>
        <begin position="172"/>
        <end position="222"/>
    </location>
</feature>
<dbReference type="GO" id="GO:0052621">
    <property type="term" value="F:diguanylate cyclase activity"/>
    <property type="evidence" value="ECO:0007669"/>
    <property type="project" value="UniProtKB-EC"/>
</dbReference>
<organism evidence="8 9">
    <name type="scientific">Desulfomonile tiedjei</name>
    <dbReference type="NCBI Taxonomy" id="2358"/>
    <lineage>
        <taxon>Bacteria</taxon>
        <taxon>Pseudomonadati</taxon>
        <taxon>Thermodesulfobacteriota</taxon>
        <taxon>Desulfomonilia</taxon>
        <taxon>Desulfomonilales</taxon>
        <taxon>Desulfomonilaceae</taxon>
        <taxon>Desulfomonile</taxon>
    </lineage>
</organism>
<dbReference type="Gene3D" id="3.30.450.20">
    <property type="entry name" value="PAS domain"/>
    <property type="match status" value="1"/>
</dbReference>